<dbReference type="EMBL" id="MOMC01000016">
    <property type="protein sequence ID" value="ONH31418.1"/>
    <property type="molecule type" value="Genomic_DNA"/>
</dbReference>
<sequence length="213" mass="22038">MAAVVLAAMLAACGGESGSGDKPVTPTTTTSASPTPRLVPTIAPASIVKKQYPQFVSTDDATIDETGANVCRVTRDSNLGTVVSAVQDSLHMSRNEAVDFVYAVAIAYCPEVPRPDIAPLLSTTPTPPVAPPAPATTITPGTWLVGSNIQPGTYETTTASTAITDSCYWARLSGTSGDSDEILANGNVQGHGIVTIKPTDNAFQTRCTWTKLG</sequence>
<dbReference type="STRING" id="1834516.BL253_09225"/>
<evidence type="ECO:0008006" key="4">
    <source>
        <dbReference type="Google" id="ProtNLM"/>
    </source>
</evidence>
<dbReference type="Proteomes" id="UP000188929">
    <property type="component" value="Unassembled WGS sequence"/>
</dbReference>
<accession>A0A1V2IDZ9</accession>
<keyword evidence="3" id="KW-1185">Reference proteome</keyword>
<feature type="compositionally biased region" description="Low complexity" evidence="1">
    <location>
        <begin position="23"/>
        <end position="36"/>
    </location>
</feature>
<proteinExistence type="predicted"/>
<dbReference type="AlphaFoldDB" id="A0A1V2IDZ9"/>
<reference evidence="3" key="1">
    <citation type="submission" date="2016-10" db="EMBL/GenBank/DDBJ databases">
        <title>Frankia sp. NRRL B-16386 Genome sequencing.</title>
        <authorList>
            <person name="Ghodhbane-Gtari F."/>
            <person name="Swanson E."/>
            <person name="Gueddou A."/>
            <person name="Hezbri K."/>
            <person name="Ktari K."/>
            <person name="Nouioui I."/>
            <person name="Morris K."/>
            <person name="Simpson S."/>
            <person name="Abebe-Akele F."/>
            <person name="Thomas K."/>
            <person name="Gtari M."/>
            <person name="Tisa L.S."/>
        </authorList>
    </citation>
    <scope>NUCLEOTIDE SEQUENCE [LARGE SCALE GENOMIC DNA]</scope>
    <source>
        <strain evidence="3">NRRL B-16386</strain>
    </source>
</reference>
<dbReference type="RefSeq" id="WP_076815536.1">
    <property type="nucleotide sequence ID" value="NZ_MOMC01000016.1"/>
</dbReference>
<evidence type="ECO:0000313" key="2">
    <source>
        <dbReference type="EMBL" id="ONH31418.1"/>
    </source>
</evidence>
<feature type="region of interest" description="Disordered" evidence="1">
    <location>
        <begin position="16"/>
        <end position="37"/>
    </location>
</feature>
<protein>
    <recommendedName>
        <fullName evidence="4">DUF732 domain-containing protein</fullName>
    </recommendedName>
</protein>
<evidence type="ECO:0000313" key="3">
    <source>
        <dbReference type="Proteomes" id="UP000188929"/>
    </source>
</evidence>
<gene>
    <name evidence="2" type="ORF">BL253_09225</name>
</gene>
<evidence type="ECO:0000256" key="1">
    <source>
        <dbReference type="SAM" id="MobiDB-lite"/>
    </source>
</evidence>
<dbReference type="OrthoDB" id="166978at2"/>
<name>A0A1V2IDZ9_9ACTN</name>
<organism evidence="2 3">
    <name type="scientific">Pseudofrankia asymbiotica</name>
    <dbReference type="NCBI Taxonomy" id="1834516"/>
    <lineage>
        <taxon>Bacteria</taxon>
        <taxon>Bacillati</taxon>
        <taxon>Actinomycetota</taxon>
        <taxon>Actinomycetes</taxon>
        <taxon>Frankiales</taxon>
        <taxon>Frankiaceae</taxon>
        <taxon>Pseudofrankia</taxon>
    </lineage>
</organism>
<comment type="caution">
    <text evidence="2">The sequence shown here is derived from an EMBL/GenBank/DDBJ whole genome shotgun (WGS) entry which is preliminary data.</text>
</comment>